<dbReference type="InterPro" id="IPR029030">
    <property type="entry name" value="Caspase-like_dom_sf"/>
</dbReference>
<organism evidence="4 5">
    <name type="scientific">Dissulfuribacter thermophilus</name>
    <dbReference type="NCBI Taxonomy" id="1156395"/>
    <lineage>
        <taxon>Bacteria</taxon>
        <taxon>Pseudomonadati</taxon>
        <taxon>Thermodesulfobacteriota</taxon>
        <taxon>Dissulfuribacteria</taxon>
        <taxon>Dissulfuribacterales</taxon>
        <taxon>Dissulfuribacteraceae</taxon>
        <taxon>Dissulfuribacter</taxon>
    </lineage>
</organism>
<accession>A0A1B9F2N8</accession>
<dbReference type="InterPro" id="IPR051043">
    <property type="entry name" value="Sulfatase_Mod_Factor_Kinase"/>
</dbReference>
<dbReference type="InterPro" id="IPR005532">
    <property type="entry name" value="SUMF_dom"/>
</dbReference>
<evidence type="ECO:0000259" key="2">
    <source>
        <dbReference type="Pfam" id="PF00656"/>
    </source>
</evidence>
<dbReference type="SUPFAM" id="SSF52129">
    <property type="entry name" value="Caspase-like"/>
    <property type="match status" value="1"/>
</dbReference>
<dbReference type="RefSeq" id="WP_083186791.1">
    <property type="nucleotide sequence ID" value="NZ_MAGO01000017.1"/>
</dbReference>
<gene>
    <name evidence="4" type="ORF">DBT_2401</name>
</gene>
<dbReference type="Pfam" id="PF00656">
    <property type="entry name" value="Peptidase_C14"/>
    <property type="match status" value="1"/>
</dbReference>
<feature type="domain" description="Peptidase C14 caspase" evidence="2">
    <location>
        <begin position="44"/>
        <end position="236"/>
    </location>
</feature>
<proteinExistence type="predicted"/>
<protein>
    <submittedName>
        <fullName evidence="4">Serine/threonine kinase</fullName>
    </submittedName>
</protein>
<keyword evidence="1" id="KW-0175">Coiled coil</keyword>
<dbReference type="Gene3D" id="3.40.50.1460">
    <property type="match status" value="1"/>
</dbReference>
<sequence length="695" mass="79445">MEKRFLLLFVIILLFPAFCSASRGISIRPVAPTGQKVTGDNWLFVIGIDSYLHWPRLKTAVNDARSVRDVLLERYHFDRSHLIELYDEDATRKNIIGKLRYLAKHVREDDTLFIFYAGHGHLDSITKEGSWIPVESGVRDASSWITNHDIKNYLKVDAIKAKHILLVSDSCFAGDFFRGHRGKLPEVTEKVIRKAWELPSRQAITSGGLEPVSDAGFGGNSVFSHFLIAALKENRKPYLIPSDLYPYIQAGVIENAEQYPQYGILQGTGGSQGGEYVFFLKQGARLDDLSAQARARQAELECLKRLEAQQEAARRREAAEIARREAELSALDARIAEMRRKLGTSAATSSDNLDNMLAMVRQKEAQQRRLEELKRKREEEEKKRRAELERLKAEKREKLKKQLQADIDKYKAIVSSPFGKDMKDAAWKSLVSKYPGAAEVPVGRIDIFRFVVVYGIKYELRKPFIEPITGMEFVWVPGGCFEMGCGSWQSDCDSDEKPVHEVCVDGFWIGKYEVTQGQWKRVMGNNPSKFKKGDDYPVERVSWDDAQEFIKRLNSKSGRTFRLPTEAEWEYACRSGGKEEKYCGGSAVDRLAWYWGNSGGSTHRVGTKAPNGLGIHDMSGNVWEWCEDWYDEDYYRNSPRNNPKCPSSGSYRVSRGGSWYFNPRFVRSAYRNRFRPRNRLNYLGFRLVLPPGQAR</sequence>
<name>A0A1B9F2N8_9BACT</name>
<dbReference type="GO" id="GO:0120147">
    <property type="term" value="F:formylglycine-generating oxidase activity"/>
    <property type="evidence" value="ECO:0007669"/>
    <property type="project" value="TreeGrafter"/>
</dbReference>
<dbReference type="OrthoDB" id="9768004at2"/>
<evidence type="ECO:0000259" key="3">
    <source>
        <dbReference type="Pfam" id="PF03781"/>
    </source>
</evidence>
<dbReference type="SUPFAM" id="SSF56436">
    <property type="entry name" value="C-type lectin-like"/>
    <property type="match status" value="1"/>
</dbReference>
<dbReference type="PANTHER" id="PTHR23150:SF19">
    <property type="entry name" value="FORMYLGLYCINE-GENERATING ENZYME"/>
    <property type="match status" value="1"/>
</dbReference>
<dbReference type="AlphaFoldDB" id="A0A1B9F2N8"/>
<dbReference type="InterPro" id="IPR016187">
    <property type="entry name" value="CTDL_fold"/>
</dbReference>
<evidence type="ECO:0000313" key="4">
    <source>
        <dbReference type="EMBL" id="OCC14196.1"/>
    </source>
</evidence>
<evidence type="ECO:0000313" key="5">
    <source>
        <dbReference type="Proteomes" id="UP000093080"/>
    </source>
</evidence>
<dbReference type="EMBL" id="MAGO01000017">
    <property type="protein sequence ID" value="OCC14196.1"/>
    <property type="molecule type" value="Genomic_DNA"/>
</dbReference>
<dbReference type="InterPro" id="IPR011600">
    <property type="entry name" value="Pept_C14_caspase"/>
</dbReference>
<keyword evidence="4" id="KW-0808">Transferase</keyword>
<reference evidence="4 5" key="1">
    <citation type="submission" date="2016-06" db="EMBL/GenBank/DDBJ databases">
        <title>Respiratory ammonification of nitrate coupled to the oxidation of elemental sulfur in deep-sea autotrophic thermophilic bacteria.</title>
        <authorList>
            <person name="Slobodkina G.B."/>
            <person name="Mardanov A.V."/>
            <person name="Ravin N.V."/>
            <person name="Frolova A.A."/>
            <person name="Viryasiv M.B."/>
            <person name="Chernyh N.A."/>
            <person name="Bonch-Osmolovskaya E.A."/>
            <person name="Slobodkin A.I."/>
        </authorList>
    </citation>
    <scope>NUCLEOTIDE SEQUENCE [LARGE SCALE GENOMIC DNA]</scope>
    <source>
        <strain evidence="4 5">S69</strain>
    </source>
</reference>
<dbReference type="Pfam" id="PF03781">
    <property type="entry name" value="FGE-sulfatase"/>
    <property type="match status" value="1"/>
</dbReference>
<dbReference type="GO" id="GO:0006508">
    <property type="term" value="P:proteolysis"/>
    <property type="evidence" value="ECO:0007669"/>
    <property type="project" value="InterPro"/>
</dbReference>
<dbReference type="PATRIC" id="fig|1156395.6.peg.2436"/>
<dbReference type="PANTHER" id="PTHR23150">
    <property type="entry name" value="SULFATASE MODIFYING FACTOR 1, 2"/>
    <property type="match status" value="1"/>
</dbReference>
<feature type="domain" description="Sulfatase-modifying factor enzyme-like" evidence="3">
    <location>
        <begin position="472"/>
        <end position="688"/>
    </location>
</feature>
<keyword evidence="4" id="KW-0418">Kinase</keyword>
<dbReference type="InterPro" id="IPR042095">
    <property type="entry name" value="SUMF_sf"/>
</dbReference>
<comment type="caution">
    <text evidence="4">The sequence shown here is derived from an EMBL/GenBank/DDBJ whole genome shotgun (WGS) entry which is preliminary data.</text>
</comment>
<dbReference type="Proteomes" id="UP000093080">
    <property type="component" value="Unassembled WGS sequence"/>
</dbReference>
<dbReference type="STRING" id="1156395.DBT_2401"/>
<evidence type="ECO:0000256" key="1">
    <source>
        <dbReference type="SAM" id="Coils"/>
    </source>
</evidence>
<dbReference type="GO" id="GO:0016301">
    <property type="term" value="F:kinase activity"/>
    <property type="evidence" value="ECO:0007669"/>
    <property type="project" value="UniProtKB-KW"/>
</dbReference>
<dbReference type="Gene3D" id="3.90.1580.10">
    <property type="entry name" value="paralog of FGE (formylglycine-generating enzyme)"/>
    <property type="match status" value="1"/>
</dbReference>
<feature type="coiled-coil region" evidence="1">
    <location>
        <begin position="286"/>
        <end position="413"/>
    </location>
</feature>
<dbReference type="GO" id="GO:0004197">
    <property type="term" value="F:cysteine-type endopeptidase activity"/>
    <property type="evidence" value="ECO:0007669"/>
    <property type="project" value="InterPro"/>
</dbReference>
<keyword evidence="5" id="KW-1185">Reference proteome</keyword>